<dbReference type="EMBL" id="NCVE01000003">
    <property type="protein sequence ID" value="ORO91313.1"/>
    <property type="molecule type" value="Genomic_DNA"/>
</dbReference>
<dbReference type="PROSITE" id="PS51736">
    <property type="entry name" value="RECOMBINASES_3"/>
    <property type="match status" value="1"/>
</dbReference>
<protein>
    <recommendedName>
        <fullName evidence="5">Recombinase family protein</fullName>
    </recommendedName>
</protein>
<name>A0AAX0NCT6_STRMT</name>
<feature type="domain" description="Resolvase/invertase-type recombinase catalytic" evidence="1">
    <location>
        <begin position="9"/>
        <end position="157"/>
    </location>
</feature>
<dbReference type="InterPro" id="IPR050639">
    <property type="entry name" value="SSR_resolvase"/>
</dbReference>
<evidence type="ECO:0008006" key="5">
    <source>
        <dbReference type="Google" id="ProtNLM"/>
    </source>
</evidence>
<dbReference type="AlphaFoldDB" id="A0AAX0NCT6"/>
<dbReference type="InterPro" id="IPR036162">
    <property type="entry name" value="Resolvase-like_N_sf"/>
</dbReference>
<gene>
    <name evidence="3" type="ORF">B7701_00590</name>
</gene>
<dbReference type="PANTHER" id="PTHR30461:SF23">
    <property type="entry name" value="DNA RECOMBINASE-RELATED"/>
    <property type="match status" value="1"/>
</dbReference>
<organism evidence="3 4">
    <name type="scientific">Streptococcus mitis</name>
    <dbReference type="NCBI Taxonomy" id="28037"/>
    <lineage>
        <taxon>Bacteria</taxon>
        <taxon>Bacillati</taxon>
        <taxon>Bacillota</taxon>
        <taxon>Bacilli</taxon>
        <taxon>Lactobacillales</taxon>
        <taxon>Streptococcaceae</taxon>
        <taxon>Streptococcus</taxon>
        <taxon>Streptococcus mitis group</taxon>
    </lineage>
</organism>
<dbReference type="PANTHER" id="PTHR30461">
    <property type="entry name" value="DNA-INVERTASE FROM LAMBDOID PROPHAGE"/>
    <property type="match status" value="1"/>
</dbReference>
<dbReference type="SUPFAM" id="SSF53041">
    <property type="entry name" value="Resolvase-like"/>
    <property type="match status" value="1"/>
</dbReference>
<reference evidence="3 4" key="1">
    <citation type="journal article" date="2016" name="Eur. J. Clin. Microbiol. Infect. Dis.">
        <title>Whole genome sequencing as a tool for phylogenetic analysis of clinical strains of Mitis group streptococci.</title>
        <authorList>
            <person name="Rasmussen L.H."/>
            <person name="Dargis R."/>
            <person name="Hojholt K."/>
            <person name="Christensen J.J."/>
            <person name="Skovgaard O."/>
            <person name="Justesen U.S."/>
            <person name="Rosenvinge F.S."/>
            <person name="Moser C."/>
            <person name="Lukjancenko O."/>
            <person name="Rasmussen S."/>
            <person name="Nielsen X.C."/>
        </authorList>
    </citation>
    <scope>NUCLEOTIDE SEQUENCE [LARGE SCALE GENOMIC DNA]</scope>
    <source>
        <strain evidence="3 4">RH_50738_11</strain>
    </source>
</reference>
<dbReference type="InterPro" id="IPR011109">
    <property type="entry name" value="DNA_bind_recombinase_dom"/>
</dbReference>
<dbReference type="GO" id="GO:0000150">
    <property type="term" value="F:DNA strand exchange activity"/>
    <property type="evidence" value="ECO:0007669"/>
    <property type="project" value="InterPro"/>
</dbReference>
<dbReference type="SMART" id="SM00857">
    <property type="entry name" value="Resolvase"/>
    <property type="match status" value="1"/>
</dbReference>
<dbReference type="Gene3D" id="3.90.1750.20">
    <property type="entry name" value="Putative Large Serine Recombinase, Chain B, Domain 2"/>
    <property type="match status" value="1"/>
</dbReference>
<dbReference type="GO" id="GO:0003677">
    <property type="term" value="F:DNA binding"/>
    <property type="evidence" value="ECO:0007669"/>
    <property type="project" value="InterPro"/>
</dbReference>
<dbReference type="Gene3D" id="3.40.50.1390">
    <property type="entry name" value="Resolvase, N-terminal catalytic domain"/>
    <property type="match status" value="1"/>
</dbReference>
<dbReference type="PROSITE" id="PS51737">
    <property type="entry name" value="RECOMBINASE_DNA_BIND"/>
    <property type="match status" value="1"/>
</dbReference>
<dbReference type="Proteomes" id="UP000193441">
    <property type="component" value="Unassembled WGS sequence"/>
</dbReference>
<dbReference type="CDD" id="cd00338">
    <property type="entry name" value="Ser_Recombinase"/>
    <property type="match status" value="1"/>
</dbReference>
<proteinExistence type="predicted"/>
<comment type="caution">
    <text evidence="3">The sequence shown here is derived from an EMBL/GenBank/DDBJ whole genome shotgun (WGS) entry which is preliminary data.</text>
</comment>
<evidence type="ECO:0000259" key="1">
    <source>
        <dbReference type="PROSITE" id="PS51736"/>
    </source>
</evidence>
<evidence type="ECO:0000313" key="4">
    <source>
        <dbReference type="Proteomes" id="UP000193441"/>
    </source>
</evidence>
<dbReference type="InterPro" id="IPR038109">
    <property type="entry name" value="DNA_bind_recomb_sf"/>
</dbReference>
<sequence>MSQIQKTIRVAAYCRVSTDQDEQLSSYENQVNYYREFILKHEDYELVDIYADEGISATNTKKREAFNRLIQDCREGKIDRILVKSISRFARNTLDCIKYVRELKNLGIGVTFEKENIDSLDSKGEVLLTILSSLAQDESRSISENSTWGIRKKFERDLVQVNTTNFMGYDKDEKGNLIINPEQAKVVRYIFDRFLEGYSPEFISKELREQAIPGCTGKAKWCQVLYGKCFKMKNTRVMLCFRKPIPLIS</sequence>
<feature type="domain" description="Recombinase" evidence="2">
    <location>
        <begin position="166"/>
        <end position="249"/>
    </location>
</feature>
<dbReference type="Pfam" id="PF00239">
    <property type="entry name" value="Resolvase"/>
    <property type="match status" value="1"/>
</dbReference>
<dbReference type="Pfam" id="PF07508">
    <property type="entry name" value="Recombinase"/>
    <property type="match status" value="1"/>
</dbReference>
<dbReference type="InterPro" id="IPR006119">
    <property type="entry name" value="Resolv_N"/>
</dbReference>
<evidence type="ECO:0000259" key="2">
    <source>
        <dbReference type="PROSITE" id="PS51737"/>
    </source>
</evidence>
<evidence type="ECO:0000313" key="3">
    <source>
        <dbReference type="EMBL" id="ORO91313.1"/>
    </source>
</evidence>
<accession>A0AAX0NCT6</accession>